<gene>
    <name evidence="1" type="ORF">ADEAN_000987000</name>
</gene>
<dbReference type="AlphaFoldDB" id="A0A7G2CR82"/>
<dbReference type="PANTHER" id="PTHR22997">
    <property type="entry name" value="PIH1 DOMAIN-CONTAINING PROTEIN 1"/>
    <property type="match status" value="1"/>
</dbReference>
<keyword evidence="2" id="KW-1185">Reference proteome</keyword>
<dbReference type="PANTHER" id="PTHR22997:SF7">
    <property type="entry name" value="PIH1 N-TERMINAL DOMAIN-CONTAINING PROTEIN"/>
    <property type="match status" value="1"/>
</dbReference>
<dbReference type="VEuPathDB" id="TriTrypDB:ADEAN_000987000"/>
<name>A0A7G2CR82_9TRYP</name>
<proteinExistence type="predicted"/>
<evidence type="ECO:0000313" key="2">
    <source>
        <dbReference type="Proteomes" id="UP000515908"/>
    </source>
</evidence>
<protein>
    <submittedName>
        <fullName evidence="1">Uncharacterized protein</fullName>
    </submittedName>
</protein>
<reference evidence="1 2" key="1">
    <citation type="submission" date="2020-08" db="EMBL/GenBank/DDBJ databases">
        <authorList>
            <person name="Newling K."/>
            <person name="Davey J."/>
            <person name="Forrester S."/>
        </authorList>
    </citation>
    <scope>NUCLEOTIDE SEQUENCE [LARGE SCALE GENOMIC DNA]</scope>
    <source>
        <strain evidence="2">Crithidia deanei Carvalho (ATCC PRA-265)</strain>
    </source>
</reference>
<organism evidence="1 2">
    <name type="scientific">Angomonas deanei</name>
    <dbReference type="NCBI Taxonomy" id="59799"/>
    <lineage>
        <taxon>Eukaryota</taxon>
        <taxon>Discoba</taxon>
        <taxon>Euglenozoa</taxon>
        <taxon>Kinetoplastea</taxon>
        <taxon>Metakinetoplastina</taxon>
        <taxon>Trypanosomatida</taxon>
        <taxon>Trypanosomatidae</taxon>
        <taxon>Strigomonadinae</taxon>
        <taxon>Angomonas</taxon>
    </lineage>
</organism>
<dbReference type="GO" id="GO:0005737">
    <property type="term" value="C:cytoplasm"/>
    <property type="evidence" value="ECO:0007669"/>
    <property type="project" value="TreeGrafter"/>
</dbReference>
<dbReference type="EMBL" id="LR877169">
    <property type="protein sequence ID" value="CAD2222326.1"/>
    <property type="molecule type" value="Genomic_DNA"/>
</dbReference>
<dbReference type="InterPro" id="IPR050734">
    <property type="entry name" value="PIH1/Kintoun_subfamily"/>
</dbReference>
<sequence length="108" mass="12432">MNDPQFVSLFHEYMQSLSDPKVREEEEAYLRQAEEEARQSGDHSFEFIFPKPSYVLELTEPGTRQLSKAEAAQFASKETDKNKNASTFINMCTSDKVELYREESPPSS</sequence>
<evidence type="ECO:0000313" key="1">
    <source>
        <dbReference type="EMBL" id="CAD2222326.1"/>
    </source>
</evidence>
<accession>A0A7G2CR82</accession>
<dbReference type="Proteomes" id="UP000515908">
    <property type="component" value="Chromosome 25"/>
</dbReference>
<dbReference type="OrthoDB" id="546764at2759"/>